<name>A0A2T8HR46_9RHOB</name>
<evidence type="ECO:0000259" key="5">
    <source>
        <dbReference type="PROSITE" id="PS50931"/>
    </source>
</evidence>
<gene>
    <name evidence="6" type="ORF">DDE20_15430</name>
</gene>
<evidence type="ECO:0000256" key="3">
    <source>
        <dbReference type="ARBA" id="ARBA00023125"/>
    </source>
</evidence>
<evidence type="ECO:0000256" key="2">
    <source>
        <dbReference type="ARBA" id="ARBA00023015"/>
    </source>
</evidence>
<dbReference type="Pfam" id="PF00126">
    <property type="entry name" value="HTH_1"/>
    <property type="match status" value="1"/>
</dbReference>
<dbReference type="PROSITE" id="PS50931">
    <property type="entry name" value="HTH_LYSR"/>
    <property type="match status" value="1"/>
</dbReference>
<proteinExistence type="inferred from homology"/>
<protein>
    <submittedName>
        <fullName evidence="6">LysR family transcriptional regulator</fullName>
    </submittedName>
</protein>
<keyword evidence="2" id="KW-0805">Transcription regulation</keyword>
<sequence>MMKAAPDWTLLQAFLAVADAGSLSAAARATRQSQPTMGRHIKQLEAQLGIALFRRIPSGLEPTEAALPLVEVARSMAENAARLTRMAEGRQEGLRGTVRITASRILSQYTLPPILARLRIAEPEIQIELVPSDTSENLLFREADIALRMYRPEQLDIIARHIADLPIGLYAAKSYLQRRGTPRSAEDLIDHDFIGYDRDERMLRMMRAMGFEVSRDFFALRCDDQTVYWELTRAGCGIGGSQVTVAEDDPLLERVLPDLELPALPLWLAAPQALRSNPRIRRVWDFLAEALGD</sequence>
<dbReference type="Gene3D" id="1.10.10.10">
    <property type="entry name" value="Winged helix-like DNA-binding domain superfamily/Winged helix DNA-binding domain"/>
    <property type="match status" value="1"/>
</dbReference>
<feature type="domain" description="HTH lysR-type" evidence="5">
    <location>
        <begin position="6"/>
        <end position="63"/>
    </location>
</feature>
<dbReference type="SUPFAM" id="SSF53850">
    <property type="entry name" value="Periplasmic binding protein-like II"/>
    <property type="match status" value="1"/>
</dbReference>
<dbReference type="SUPFAM" id="SSF46785">
    <property type="entry name" value="Winged helix' DNA-binding domain"/>
    <property type="match status" value="1"/>
</dbReference>
<organism evidence="6 7">
    <name type="scientific">Pararhodobacter oceanensis</name>
    <dbReference type="NCBI Taxonomy" id="2172121"/>
    <lineage>
        <taxon>Bacteria</taxon>
        <taxon>Pseudomonadati</taxon>
        <taxon>Pseudomonadota</taxon>
        <taxon>Alphaproteobacteria</taxon>
        <taxon>Rhodobacterales</taxon>
        <taxon>Paracoccaceae</taxon>
        <taxon>Pararhodobacter</taxon>
    </lineage>
</organism>
<dbReference type="PRINTS" id="PR00039">
    <property type="entry name" value="HTHLYSR"/>
</dbReference>
<dbReference type="InterPro" id="IPR036388">
    <property type="entry name" value="WH-like_DNA-bd_sf"/>
</dbReference>
<evidence type="ECO:0000313" key="6">
    <source>
        <dbReference type="EMBL" id="PVH27898.1"/>
    </source>
</evidence>
<dbReference type="AlphaFoldDB" id="A0A2T8HR46"/>
<keyword evidence="7" id="KW-1185">Reference proteome</keyword>
<dbReference type="RefSeq" id="WP_116559419.1">
    <property type="nucleotide sequence ID" value="NZ_QDKM01000008.1"/>
</dbReference>
<keyword evidence="3" id="KW-0238">DNA-binding</keyword>
<reference evidence="6 7" key="1">
    <citation type="submission" date="2018-04" db="EMBL/GenBank/DDBJ databases">
        <title>Pararhodobacter oceanense sp. nov., isolated from marine intertidal sediment.</title>
        <authorList>
            <person name="Wang X.-L."/>
            <person name="Du Z.-J."/>
        </authorList>
    </citation>
    <scope>NUCLEOTIDE SEQUENCE [LARGE SCALE GENOMIC DNA]</scope>
    <source>
        <strain evidence="6 7">AM505</strain>
    </source>
</reference>
<comment type="caution">
    <text evidence="6">The sequence shown here is derived from an EMBL/GenBank/DDBJ whole genome shotgun (WGS) entry which is preliminary data.</text>
</comment>
<accession>A0A2T8HR46</accession>
<dbReference type="GO" id="GO:0043565">
    <property type="term" value="F:sequence-specific DNA binding"/>
    <property type="evidence" value="ECO:0007669"/>
    <property type="project" value="TreeGrafter"/>
</dbReference>
<keyword evidence="4" id="KW-0804">Transcription</keyword>
<dbReference type="GO" id="GO:0006351">
    <property type="term" value="P:DNA-templated transcription"/>
    <property type="evidence" value="ECO:0007669"/>
    <property type="project" value="TreeGrafter"/>
</dbReference>
<dbReference type="InterPro" id="IPR005119">
    <property type="entry name" value="LysR_subst-bd"/>
</dbReference>
<dbReference type="GO" id="GO:0003700">
    <property type="term" value="F:DNA-binding transcription factor activity"/>
    <property type="evidence" value="ECO:0007669"/>
    <property type="project" value="InterPro"/>
</dbReference>
<dbReference type="OrthoDB" id="9798121at2"/>
<evidence type="ECO:0000256" key="4">
    <source>
        <dbReference type="ARBA" id="ARBA00023163"/>
    </source>
</evidence>
<dbReference type="Pfam" id="PF03466">
    <property type="entry name" value="LysR_substrate"/>
    <property type="match status" value="1"/>
</dbReference>
<dbReference type="InterPro" id="IPR036390">
    <property type="entry name" value="WH_DNA-bd_sf"/>
</dbReference>
<dbReference type="EMBL" id="QDKM01000008">
    <property type="protein sequence ID" value="PVH27898.1"/>
    <property type="molecule type" value="Genomic_DNA"/>
</dbReference>
<comment type="similarity">
    <text evidence="1">Belongs to the LysR transcriptional regulatory family.</text>
</comment>
<dbReference type="Proteomes" id="UP000245911">
    <property type="component" value="Unassembled WGS sequence"/>
</dbReference>
<dbReference type="Gene3D" id="3.40.190.290">
    <property type="match status" value="1"/>
</dbReference>
<dbReference type="PANTHER" id="PTHR30537">
    <property type="entry name" value="HTH-TYPE TRANSCRIPTIONAL REGULATOR"/>
    <property type="match status" value="1"/>
</dbReference>
<dbReference type="InterPro" id="IPR000847">
    <property type="entry name" value="LysR_HTH_N"/>
</dbReference>
<evidence type="ECO:0000256" key="1">
    <source>
        <dbReference type="ARBA" id="ARBA00009437"/>
    </source>
</evidence>
<dbReference type="PANTHER" id="PTHR30537:SF3">
    <property type="entry name" value="TRANSCRIPTIONAL REGULATORY PROTEIN"/>
    <property type="match status" value="1"/>
</dbReference>
<dbReference type="InterPro" id="IPR058163">
    <property type="entry name" value="LysR-type_TF_proteobact-type"/>
</dbReference>
<evidence type="ECO:0000313" key="7">
    <source>
        <dbReference type="Proteomes" id="UP000245911"/>
    </source>
</evidence>